<feature type="transmembrane region" description="Helical" evidence="1">
    <location>
        <begin position="39"/>
        <end position="57"/>
    </location>
</feature>
<dbReference type="RefSeq" id="WP_248667927.1">
    <property type="nucleotide sequence ID" value="NZ_JALPRX010000068.1"/>
</dbReference>
<reference evidence="2" key="1">
    <citation type="submission" date="2022-04" db="EMBL/GenBank/DDBJ databases">
        <title>Roseomonas acroporae sp. nov., isolated from coral Acropora digitifera.</title>
        <authorList>
            <person name="Sun H."/>
        </authorList>
    </citation>
    <scope>NUCLEOTIDE SEQUENCE</scope>
    <source>
        <strain evidence="2">NAR14</strain>
    </source>
</reference>
<keyword evidence="1" id="KW-0812">Transmembrane</keyword>
<dbReference type="Proteomes" id="UP001139516">
    <property type="component" value="Unassembled WGS sequence"/>
</dbReference>
<dbReference type="EMBL" id="JALPRX010000068">
    <property type="protein sequence ID" value="MCK8785810.1"/>
    <property type="molecule type" value="Genomic_DNA"/>
</dbReference>
<evidence type="ECO:0000313" key="2">
    <source>
        <dbReference type="EMBL" id="MCK8785810.1"/>
    </source>
</evidence>
<keyword evidence="3" id="KW-1185">Reference proteome</keyword>
<accession>A0A9X1YBC2</accession>
<evidence type="ECO:0000313" key="3">
    <source>
        <dbReference type="Proteomes" id="UP001139516"/>
    </source>
</evidence>
<keyword evidence="1" id="KW-0472">Membrane</keyword>
<keyword evidence="1" id="KW-1133">Transmembrane helix</keyword>
<proteinExistence type="predicted"/>
<gene>
    <name evidence="2" type="ORF">M0638_15630</name>
</gene>
<name>A0A9X1YBC2_9PROT</name>
<sequence length="97" mass="10590">MRPEDPRFGPTPRLILDMSPDGTFREPSRLEKALARLRGMAMLAGLAAAGVLAVALALVFLSVMLPVAIGVAAFAALTLYWRQRSGRPVFRVVTIRR</sequence>
<feature type="transmembrane region" description="Helical" evidence="1">
    <location>
        <begin position="63"/>
        <end position="81"/>
    </location>
</feature>
<comment type="caution">
    <text evidence="2">The sequence shown here is derived from an EMBL/GenBank/DDBJ whole genome shotgun (WGS) entry which is preliminary data.</text>
</comment>
<dbReference type="AlphaFoldDB" id="A0A9X1YBC2"/>
<evidence type="ECO:0000256" key="1">
    <source>
        <dbReference type="SAM" id="Phobius"/>
    </source>
</evidence>
<organism evidence="2 3">
    <name type="scientific">Roseomonas acroporae</name>
    <dbReference type="NCBI Taxonomy" id="2937791"/>
    <lineage>
        <taxon>Bacteria</taxon>
        <taxon>Pseudomonadati</taxon>
        <taxon>Pseudomonadota</taxon>
        <taxon>Alphaproteobacteria</taxon>
        <taxon>Acetobacterales</taxon>
        <taxon>Roseomonadaceae</taxon>
        <taxon>Roseomonas</taxon>
    </lineage>
</organism>
<protein>
    <submittedName>
        <fullName evidence="2">Uncharacterized protein</fullName>
    </submittedName>
</protein>